<dbReference type="GO" id="GO:0016740">
    <property type="term" value="F:transferase activity"/>
    <property type="evidence" value="ECO:0007669"/>
    <property type="project" value="UniProtKB-KW"/>
</dbReference>
<dbReference type="OrthoDB" id="2094832at2759"/>
<evidence type="ECO:0000259" key="5">
    <source>
        <dbReference type="Pfam" id="PF13649"/>
    </source>
</evidence>
<dbReference type="Gene3D" id="3.40.50.150">
    <property type="entry name" value="Vaccinia Virus protein VP39"/>
    <property type="match status" value="1"/>
</dbReference>
<evidence type="ECO:0000256" key="3">
    <source>
        <dbReference type="ARBA" id="ARBA00022691"/>
    </source>
</evidence>
<gene>
    <name evidence="6" type="ORF">G7Z17_g1044</name>
</gene>
<comment type="pathway">
    <text evidence="1">Secondary metabolite biosynthesis.</text>
</comment>
<dbReference type="Pfam" id="PF13649">
    <property type="entry name" value="Methyltransf_25"/>
    <property type="match status" value="1"/>
</dbReference>
<evidence type="ECO:0000256" key="4">
    <source>
        <dbReference type="ARBA" id="ARBA00038314"/>
    </source>
</evidence>
<dbReference type="Proteomes" id="UP000722485">
    <property type="component" value="Unassembled WGS sequence"/>
</dbReference>
<comment type="similarity">
    <text evidence="4">Belongs to the class I-like SAM-binding methyltransferase superfamily.</text>
</comment>
<evidence type="ECO:0000256" key="2">
    <source>
        <dbReference type="ARBA" id="ARBA00022679"/>
    </source>
</evidence>
<dbReference type="InterPro" id="IPR051654">
    <property type="entry name" value="Meroterpenoid_MTases"/>
</dbReference>
<dbReference type="InterPro" id="IPR041698">
    <property type="entry name" value="Methyltransf_25"/>
</dbReference>
<dbReference type="PANTHER" id="PTHR35897:SF1">
    <property type="entry name" value="METHYLTRANSFERASE AUSD"/>
    <property type="match status" value="1"/>
</dbReference>
<evidence type="ECO:0000313" key="6">
    <source>
        <dbReference type="EMBL" id="KAF7556973.1"/>
    </source>
</evidence>
<accession>A0A9P5HKD7</accession>
<dbReference type="CDD" id="cd02440">
    <property type="entry name" value="AdoMet_MTases"/>
    <property type="match status" value="1"/>
</dbReference>
<dbReference type="SUPFAM" id="SSF53335">
    <property type="entry name" value="S-adenosyl-L-methionine-dependent methyltransferases"/>
    <property type="match status" value="1"/>
</dbReference>
<dbReference type="PANTHER" id="PTHR35897">
    <property type="entry name" value="METHYLTRANSFERASE AUSD"/>
    <property type="match status" value="1"/>
</dbReference>
<evidence type="ECO:0000313" key="7">
    <source>
        <dbReference type="Proteomes" id="UP000722485"/>
    </source>
</evidence>
<sequence>MTTNSSSTSSELWKVTMFQEKLPDDIQPFRNLLETYSNIPPDEVDDHLYRIRDKAWAVYKFPCIGRWHFVNVQALQGPGFQSLVARLKGPTSEDVFLDVGCCVGQTARKLAAEGVDPAKLYSTDLSQAFIDIGFELFRDQDRFPPGAFVAADMLDPDDAGAKTLDGKATIVSASNFFHLFSWEQQVRAASRIVGFMRPGASTTVIFGSQIGAVEACEVKALLGEGVRFLHDVSSLQKLWDEVGEKTATKWQVKAEIMKKMPFQIPGYPEDGVYLKYAVRPA</sequence>
<dbReference type="EMBL" id="JAANBB010000008">
    <property type="protein sequence ID" value="KAF7556973.1"/>
    <property type="molecule type" value="Genomic_DNA"/>
</dbReference>
<dbReference type="AlphaFoldDB" id="A0A9P5HKD7"/>
<feature type="domain" description="Methyltransferase" evidence="5">
    <location>
        <begin position="97"/>
        <end position="199"/>
    </location>
</feature>
<keyword evidence="3" id="KW-0949">S-adenosyl-L-methionine</keyword>
<evidence type="ECO:0000256" key="1">
    <source>
        <dbReference type="ARBA" id="ARBA00005179"/>
    </source>
</evidence>
<keyword evidence="7" id="KW-1185">Reference proteome</keyword>
<comment type="caution">
    <text evidence="6">The sequence shown here is derived from an EMBL/GenBank/DDBJ whole genome shotgun (WGS) entry which is preliminary data.</text>
</comment>
<protein>
    <recommendedName>
        <fullName evidence="5">Methyltransferase domain-containing protein</fullName>
    </recommendedName>
</protein>
<reference evidence="6" key="1">
    <citation type="submission" date="2020-03" db="EMBL/GenBank/DDBJ databases">
        <title>Draft Genome Sequence of Cylindrodendrum hubeiense.</title>
        <authorList>
            <person name="Buettner E."/>
            <person name="Kellner H."/>
        </authorList>
    </citation>
    <scope>NUCLEOTIDE SEQUENCE</scope>
    <source>
        <strain evidence="6">IHI 201604</strain>
    </source>
</reference>
<organism evidence="6 7">
    <name type="scientific">Cylindrodendrum hubeiense</name>
    <dbReference type="NCBI Taxonomy" id="595255"/>
    <lineage>
        <taxon>Eukaryota</taxon>
        <taxon>Fungi</taxon>
        <taxon>Dikarya</taxon>
        <taxon>Ascomycota</taxon>
        <taxon>Pezizomycotina</taxon>
        <taxon>Sordariomycetes</taxon>
        <taxon>Hypocreomycetidae</taxon>
        <taxon>Hypocreales</taxon>
        <taxon>Nectriaceae</taxon>
        <taxon>Cylindrodendrum</taxon>
    </lineage>
</organism>
<proteinExistence type="inferred from homology"/>
<dbReference type="InterPro" id="IPR029063">
    <property type="entry name" value="SAM-dependent_MTases_sf"/>
</dbReference>
<name>A0A9P5HKD7_9HYPO</name>
<keyword evidence="2" id="KW-0808">Transferase</keyword>